<feature type="domain" description="Arc-like DNA binding" evidence="1">
    <location>
        <begin position="8"/>
        <end position="50"/>
    </location>
</feature>
<dbReference type="SUPFAM" id="SSF47598">
    <property type="entry name" value="Ribbon-helix-helix"/>
    <property type="match status" value="1"/>
</dbReference>
<dbReference type="InterPro" id="IPR010985">
    <property type="entry name" value="Ribbon_hlx_hlx"/>
</dbReference>
<sequence length="129" mass="14161">MTTTHTNSRNADKFVIRLPDGLRGRIAAVASAAHRSMNSEIVARLTQSIDADNDMHQAGAVTVFLPEVVTNEISGLAQLNERSVNGEITDRLKRSAVVDQLNDEQARMIGILLRRIEELESRLQLKGAA</sequence>
<evidence type="ECO:0000313" key="2">
    <source>
        <dbReference type="EMBL" id="SER18524.1"/>
    </source>
</evidence>
<accession>A0A1H9M4B8</accession>
<gene>
    <name evidence="2" type="ORF">SAMN05216230_10663</name>
</gene>
<dbReference type="Proteomes" id="UP000199221">
    <property type="component" value="Unassembled WGS sequence"/>
</dbReference>
<proteinExistence type="predicted"/>
<protein>
    <submittedName>
        <fullName evidence="2">Arc-like DNA binding domain-containing protein</fullName>
    </submittedName>
</protein>
<dbReference type="InterPro" id="IPR005569">
    <property type="entry name" value="Arc_DNA-bd_dom"/>
</dbReference>
<name>A0A1H9M4B8_9PSED</name>
<evidence type="ECO:0000259" key="1">
    <source>
        <dbReference type="Pfam" id="PF03869"/>
    </source>
</evidence>
<dbReference type="AlphaFoldDB" id="A0A1H9M4B8"/>
<dbReference type="Gene3D" id="1.10.1220.10">
    <property type="entry name" value="Met repressor-like"/>
    <property type="match status" value="1"/>
</dbReference>
<organism evidence="2 3">
    <name type="scientific">Pseudomonas soli</name>
    <dbReference type="NCBI Taxonomy" id="1306993"/>
    <lineage>
        <taxon>Bacteria</taxon>
        <taxon>Pseudomonadati</taxon>
        <taxon>Pseudomonadota</taxon>
        <taxon>Gammaproteobacteria</taxon>
        <taxon>Pseudomonadales</taxon>
        <taxon>Pseudomonadaceae</taxon>
        <taxon>Pseudomonas</taxon>
    </lineage>
</organism>
<dbReference type="Pfam" id="PF03869">
    <property type="entry name" value="Arc"/>
    <property type="match status" value="1"/>
</dbReference>
<dbReference type="GO" id="GO:0003677">
    <property type="term" value="F:DNA binding"/>
    <property type="evidence" value="ECO:0007669"/>
    <property type="project" value="InterPro"/>
</dbReference>
<dbReference type="InterPro" id="IPR013321">
    <property type="entry name" value="Arc_rbn_hlx_hlx"/>
</dbReference>
<reference evidence="2 3" key="1">
    <citation type="submission" date="2016-10" db="EMBL/GenBank/DDBJ databases">
        <authorList>
            <person name="de Groot N.N."/>
        </authorList>
    </citation>
    <scope>NUCLEOTIDE SEQUENCE [LARGE SCALE GENOMIC DNA]</scope>
    <source>
        <strain evidence="2 3">LMG 27941</strain>
    </source>
</reference>
<dbReference type="GO" id="GO:0006355">
    <property type="term" value="P:regulation of DNA-templated transcription"/>
    <property type="evidence" value="ECO:0007669"/>
    <property type="project" value="InterPro"/>
</dbReference>
<dbReference type="EMBL" id="FOEQ01000006">
    <property type="protein sequence ID" value="SER18524.1"/>
    <property type="molecule type" value="Genomic_DNA"/>
</dbReference>
<evidence type="ECO:0000313" key="3">
    <source>
        <dbReference type="Proteomes" id="UP000199221"/>
    </source>
</evidence>